<sequence>TFIHAIWTETDKNATDIGWQPYLVVSPTRHSEDHAVPILEAAMPTEEGTRGEIQPGHPSLDRSSQDDEVVFKPRTFWSVSWRLNH</sequence>
<dbReference type="GeneID" id="20327156"/>
<evidence type="ECO:0000313" key="3">
    <source>
        <dbReference type="Proteomes" id="UP000054324"/>
    </source>
</evidence>
<feature type="non-terminal residue" evidence="2">
    <location>
        <position position="1"/>
    </location>
</feature>
<dbReference type="AlphaFoldDB" id="A0A074ZZL5"/>
<protein>
    <submittedName>
        <fullName evidence="2">Uncharacterized protein</fullName>
    </submittedName>
</protein>
<name>A0A074ZZL5_OPIVI</name>
<dbReference type="OrthoDB" id="2748310at2759"/>
<reference evidence="2 3" key="1">
    <citation type="submission" date="2013-11" db="EMBL/GenBank/DDBJ databases">
        <title>Opisthorchis viverrini - life in the bile duct.</title>
        <authorList>
            <person name="Young N.D."/>
            <person name="Nagarajan N."/>
            <person name="Lin S.J."/>
            <person name="Korhonen P.K."/>
            <person name="Jex A.R."/>
            <person name="Hall R.S."/>
            <person name="Safavi-Hemami H."/>
            <person name="Kaewkong W."/>
            <person name="Bertrand D."/>
            <person name="Gao S."/>
            <person name="Seet Q."/>
            <person name="Wongkham S."/>
            <person name="Teh B.T."/>
            <person name="Wongkham C."/>
            <person name="Intapan P.M."/>
            <person name="Maleewong W."/>
            <person name="Yang X."/>
            <person name="Hu M."/>
            <person name="Wang Z."/>
            <person name="Hofmann A."/>
            <person name="Sternberg P.W."/>
            <person name="Tan P."/>
            <person name="Wang J."/>
            <person name="Gasser R.B."/>
        </authorList>
    </citation>
    <scope>NUCLEOTIDE SEQUENCE [LARGE SCALE GENOMIC DNA]</scope>
</reference>
<organism evidence="2 3">
    <name type="scientific">Opisthorchis viverrini</name>
    <name type="common">Southeast Asian liver fluke</name>
    <dbReference type="NCBI Taxonomy" id="6198"/>
    <lineage>
        <taxon>Eukaryota</taxon>
        <taxon>Metazoa</taxon>
        <taxon>Spiralia</taxon>
        <taxon>Lophotrochozoa</taxon>
        <taxon>Platyhelminthes</taxon>
        <taxon>Trematoda</taxon>
        <taxon>Digenea</taxon>
        <taxon>Opisthorchiida</taxon>
        <taxon>Opisthorchiata</taxon>
        <taxon>Opisthorchiidae</taxon>
        <taxon>Opisthorchis</taxon>
    </lineage>
</organism>
<evidence type="ECO:0000313" key="2">
    <source>
        <dbReference type="EMBL" id="KER31462.1"/>
    </source>
</evidence>
<dbReference type="CTD" id="20327156"/>
<keyword evidence="3" id="KW-1185">Reference proteome</keyword>
<feature type="region of interest" description="Disordered" evidence="1">
    <location>
        <begin position="43"/>
        <end position="66"/>
    </location>
</feature>
<dbReference type="RefSeq" id="XP_009164866.1">
    <property type="nucleotide sequence ID" value="XM_009166602.1"/>
</dbReference>
<dbReference type="KEGG" id="ovi:T265_12988"/>
<proteinExistence type="predicted"/>
<gene>
    <name evidence="2" type="ORF">T265_12988</name>
</gene>
<dbReference type="EMBL" id="KL596646">
    <property type="protein sequence ID" value="KER31462.1"/>
    <property type="molecule type" value="Genomic_DNA"/>
</dbReference>
<dbReference type="Proteomes" id="UP000054324">
    <property type="component" value="Unassembled WGS sequence"/>
</dbReference>
<evidence type="ECO:0000256" key="1">
    <source>
        <dbReference type="SAM" id="MobiDB-lite"/>
    </source>
</evidence>
<accession>A0A074ZZL5</accession>